<organism evidence="1 2">
    <name type="scientific">Alternaria tenuissima</name>
    <dbReference type="NCBI Taxonomy" id="119927"/>
    <lineage>
        <taxon>Eukaryota</taxon>
        <taxon>Fungi</taxon>
        <taxon>Dikarya</taxon>
        <taxon>Ascomycota</taxon>
        <taxon>Pezizomycotina</taxon>
        <taxon>Dothideomycetes</taxon>
        <taxon>Pleosporomycetidae</taxon>
        <taxon>Pleosporales</taxon>
        <taxon>Pleosporineae</taxon>
        <taxon>Pleosporaceae</taxon>
        <taxon>Alternaria</taxon>
        <taxon>Alternaria sect. Alternaria</taxon>
        <taxon>Alternaria alternata complex</taxon>
    </lineage>
</organism>
<evidence type="ECO:0000313" key="2">
    <source>
        <dbReference type="Proteomes" id="UP000292402"/>
    </source>
</evidence>
<name>A0A4Q4M1F9_9PLEO</name>
<dbReference type="AlphaFoldDB" id="A0A4Q4M1F9"/>
<protein>
    <submittedName>
        <fullName evidence="1">Uncharacterized protein</fullName>
    </submittedName>
</protein>
<reference evidence="2" key="1">
    <citation type="journal article" date="2019" name="bioRxiv">
        <title>Genomics, evolutionary history and diagnostics of the Alternaria alternata species group including apple and Asian pear pathotypes.</title>
        <authorList>
            <person name="Armitage A.D."/>
            <person name="Cockerton H.M."/>
            <person name="Sreenivasaprasad S."/>
            <person name="Woodhall J.W."/>
            <person name="Lane C.R."/>
            <person name="Harrison R.J."/>
            <person name="Clarkson J.P."/>
        </authorList>
    </citation>
    <scope>NUCLEOTIDE SEQUENCE [LARGE SCALE GENOMIC DNA]</scope>
    <source>
        <strain evidence="2">FERA 1082</strain>
    </source>
</reference>
<proteinExistence type="predicted"/>
<dbReference type="Proteomes" id="UP000292402">
    <property type="component" value="Unassembled WGS sequence"/>
</dbReference>
<dbReference type="EMBL" id="PDXA01000060">
    <property type="protein sequence ID" value="RYN38104.1"/>
    <property type="molecule type" value="Genomic_DNA"/>
</dbReference>
<evidence type="ECO:0000313" key="1">
    <source>
        <dbReference type="EMBL" id="RYN38104.1"/>
    </source>
</evidence>
<comment type="caution">
    <text evidence="1">The sequence shown here is derived from an EMBL/GenBank/DDBJ whole genome shotgun (WGS) entry which is preliminary data.</text>
</comment>
<gene>
    <name evidence="1" type="ORF">AA0114_g11483</name>
</gene>
<sequence>MASLNSLLHVIPLAVAGTLLGLHWSKYWVGVSDDAPSLQFAAKVHELLMQASLVDVLLYVIRSQALNGYLPLGALAGCTGTPTILSLVAGFLLRSCGAKQGFQITKQIYFHIIDIYATIYDWSHKTNRLNLSLDADSHDTTRLDYKLDRNGPVRSKNFWPTDFPSSVDRLLLSESPFYDSDGISGKSTTGDEWTIGTLPTMMSTLQLWHYSSIGQQTADQMIDTRETFLATGAQWTLQTSQPVVMSACSDFYNTDNISYSHVDGSTSILQNAAELYDTMLKMNANRTYFISWIQMTQDPTSLLALFMYIDDLNDVYSGNDGSHSGPITRFTICTVSSFWRDTSTTLSLTSTDYLIQTEWPGSREDIVQDKSRPITIDPEAIPKLHISPNQSLASNSLDLPVTIMAGFAFALSWVPGQYIYSVDRYISQDTIEGMNSSSIKDSTSFTPFRIVKTITGYGYGSTDTST</sequence>
<accession>A0A4Q4M1F9</accession>